<dbReference type="PANTHER" id="PTHR47870">
    <property type="entry name" value="CYTOCHROME C-TYPE BIOGENESIS PROTEIN CCMH"/>
    <property type="match status" value="1"/>
</dbReference>
<feature type="repeat" description="TPR" evidence="4">
    <location>
        <begin position="86"/>
        <end position="119"/>
    </location>
</feature>
<proteinExistence type="predicted"/>
<gene>
    <name evidence="7" type="primary">lapB_2</name>
    <name evidence="7" type="ORF">GAK31_01211</name>
</gene>
<evidence type="ECO:0000256" key="3">
    <source>
        <dbReference type="ARBA" id="ARBA00022803"/>
    </source>
</evidence>
<evidence type="ECO:0000256" key="4">
    <source>
        <dbReference type="PROSITE-ProRule" id="PRU00339"/>
    </source>
</evidence>
<dbReference type="Pfam" id="PF23892">
    <property type="entry name" value="Ig_CycH"/>
    <property type="match status" value="1"/>
</dbReference>
<keyword evidence="3 4" id="KW-0802">TPR repeat</keyword>
<name>A0A7V8FHB8_STEMA</name>
<protein>
    <submittedName>
        <fullName evidence="7">Lipopolysaccharide assembly protein B</fullName>
    </submittedName>
</protein>
<organism evidence="7 8">
    <name type="scientific">Stenotrophomonas maltophilia</name>
    <name type="common">Pseudomonas maltophilia</name>
    <name type="synonym">Xanthomonas maltophilia</name>
    <dbReference type="NCBI Taxonomy" id="40324"/>
    <lineage>
        <taxon>Bacteria</taxon>
        <taxon>Pseudomonadati</taxon>
        <taxon>Pseudomonadota</taxon>
        <taxon>Gammaproteobacteria</taxon>
        <taxon>Lysobacterales</taxon>
        <taxon>Lysobacteraceae</taxon>
        <taxon>Stenotrophomonas</taxon>
        <taxon>Stenotrophomonas maltophilia group</taxon>
    </lineage>
</organism>
<evidence type="ECO:0000256" key="1">
    <source>
        <dbReference type="ARBA" id="ARBA00022737"/>
    </source>
</evidence>
<dbReference type="Proteomes" id="UP000487117">
    <property type="component" value="Unassembled WGS sequence"/>
</dbReference>
<dbReference type="Gene3D" id="1.25.40.10">
    <property type="entry name" value="Tetratricopeptide repeat domain"/>
    <property type="match status" value="1"/>
</dbReference>
<dbReference type="InterPro" id="IPR056412">
    <property type="entry name" value="Ig_CycH"/>
</dbReference>
<dbReference type="PANTHER" id="PTHR47870:SF1">
    <property type="entry name" value="CYTOCHROME C-TYPE BIOGENESIS PROTEIN CCMH"/>
    <property type="match status" value="1"/>
</dbReference>
<accession>A0A7V8FHB8</accession>
<dbReference type="InterPro" id="IPR051263">
    <property type="entry name" value="C-type_cytochrome_biogenesis"/>
</dbReference>
<evidence type="ECO:0000313" key="8">
    <source>
        <dbReference type="Proteomes" id="UP000487117"/>
    </source>
</evidence>
<comment type="caution">
    <text evidence="7">The sequence shown here is derived from an EMBL/GenBank/DDBJ whole genome shotgun (WGS) entry which is preliminary data.</text>
</comment>
<dbReference type="EMBL" id="WNDS01000002">
    <property type="protein sequence ID" value="KAF1015736.1"/>
    <property type="molecule type" value="Genomic_DNA"/>
</dbReference>
<dbReference type="InterPro" id="IPR011990">
    <property type="entry name" value="TPR-like_helical_dom_sf"/>
</dbReference>
<reference evidence="8" key="1">
    <citation type="journal article" date="2020" name="MBio">
        <title>Horizontal gene transfer to a defensive symbiont with a reduced genome amongst a multipartite beetle microbiome.</title>
        <authorList>
            <person name="Waterworth S.C."/>
            <person name="Florez L.V."/>
            <person name="Rees E.R."/>
            <person name="Hertweck C."/>
            <person name="Kaltenpoth M."/>
            <person name="Kwan J.C."/>
        </authorList>
    </citation>
    <scope>NUCLEOTIDE SEQUENCE [LARGE SCALE GENOMIC DNA]</scope>
</reference>
<feature type="domain" description="Cytochrome c-type biogenesis protein H Ig-like" evidence="5">
    <location>
        <begin position="224"/>
        <end position="329"/>
    </location>
</feature>
<evidence type="ECO:0000259" key="5">
    <source>
        <dbReference type="Pfam" id="PF23892"/>
    </source>
</evidence>
<keyword evidence="1" id="KW-0677">Repeat</keyword>
<feature type="domain" description="Cytochrome c-type biogenesis protein H TPR" evidence="6">
    <location>
        <begin position="68"/>
        <end position="194"/>
    </location>
</feature>
<dbReference type="GO" id="GO:0017004">
    <property type="term" value="P:cytochrome complex assembly"/>
    <property type="evidence" value="ECO:0007669"/>
    <property type="project" value="UniProtKB-KW"/>
</dbReference>
<sequence>MSAVVLPALPCLVSALVAAWVLWPLRRQGRRGFIAGVLALDVAGGCLYQLVGEPRAASTPAATSVATLRDGVQALEQALQRDPQRADGWVLLGRSQSELGNPAAAAQAFARAAALAPDDAGVLVEAAQARAQADAHKQFDDTAVQWLRHAHQVEPDAERASWLLGIALRQRGQNAEAAQLWSDLLPRLDAGAARALQAQITLAREAAGLPAADADAAAAPAALLRVNVQLPAGLQAGDWPAGSQVFVLARAIGGPPMPVAVRRLPLAGFSGEVDLGDGDSPMPTAPLSAHRDVEVLVRISRSGSANRGEGDLQSEVVRVTLPHDGVVAVRFP</sequence>
<dbReference type="InterPro" id="IPR056413">
    <property type="entry name" value="TPR_CcmH_CycH"/>
</dbReference>
<dbReference type="Pfam" id="PF23914">
    <property type="entry name" value="TPR_CcmH_CycH"/>
    <property type="match status" value="1"/>
</dbReference>
<dbReference type="SUPFAM" id="SSF48452">
    <property type="entry name" value="TPR-like"/>
    <property type="match status" value="1"/>
</dbReference>
<evidence type="ECO:0000313" key="7">
    <source>
        <dbReference type="EMBL" id="KAF1015736.1"/>
    </source>
</evidence>
<evidence type="ECO:0000256" key="2">
    <source>
        <dbReference type="ARBA" id="ARBA00022748"/>
    </source>
</evidence>
<dbReference type="PROSITE" id="PS50005">
    <property type="entry name" value="TPR"/>
    <property type="match status" value="1"/>
</dbReference>
<keyword evidence="2" id="KW-0201">Cytochrome c-type biogenesis</keyword>
<dbReference type="AlphaFoldDB" id="A0A7V8FHB8"/>
<dbReference type="InterPro" id="IPR019734">
    <property type="entry name" value="TPR_rpt"/>
</dbReference>
<evidence type="ECO:0000259" key="6">
    <source>
        <dbReference type="Pfam" id="PF23914"/>
    </source>
</evidence>